<reference evidence="1 2" key="1">
    <citation type="submission" date="2019-07" db="EMBL/GenBank/DDBJ databases">
        <title>Lentzea xizangensis sp. nov., isolated from Qinghai-Tibetan Plateau Soils.</title>
        <authorList>
            <person name="Huang J."/>
        </authorList>
    </citation>
    <scope>NUCLEOTIDE SEQUENCE [LARGE SCALE GENOMIC DNA]</scope>
    <source>
        <strain evidence="1 2">FXJ1.1311</strain>
    </source>
</reference>
<accession>A0A563EQ25</accession>
<gene>
    <name evidence="1" type="ORF">FKR81_23300</name>
</gene>
<dbReference type="RefSeq" id="WP_146354356.1">
    <property type="nucleotide sequence ID" value="NZ_VOBR01000015.1"/>
</dbReference>
<dbReference type="AlphaFoldDB" id="A0A563EQ25"/>
<proteinExistence type="predicted"/>
<comment type="caution">
    <text evidence="1">The sequence shown here is derived from an EMBL/GenBank/DDBJ whole genome shotgun (WGS) entry which is preliminary data.</text>
</comment>
<protein>
    <submittedName>
        <fullName evidence="1">Uncharacterized protein</fullName>
    </submittedName>
</protein>
<name>A0A563EQ25_9PSEU</name>
<dbReference type="Proteomes" id="UP000316639">
    <property type="component" value="Unassembled WGS sequence"/>
</dbReference>
<organism evidence="1 2">
    <name type="scientific">Lentzea tibetensis</name>
    <dbReference type="NCBI Taxonomy" id="2591470"/>
    <lineage>
        <taxon>Bacteria</taxon>
        <taxon>Bacillati</taxon>
        <taxon>Actinomycetota</taxon>
        <taxon>Actinomycetes</taxon>
        <taxon>Pseudonocardiales</taxon>
        <taxon>Pseudonocardiaceae</taxon>
        <taxon>Lentzea</taxon>
    </lineage>
</organism>
<keyword evidence="2" id="KW-1185">Reference proteome</keyword>
<evidence type="ECO:0000313" key="1">
    <source>
        <dbReference type="EMBL" id="TWP49480.1"/>
    </source>
</evidence>
<dbReference type="EMBL" id="VOBR01000015">
    <property type="protein sequence ID" value="TWP49480.1"/>
    <property type="molecule type" value="Genomic_DNA"/>
</dbReference>
<sequence>MTMAVCTTAATQTRNRVERWILKSVALLRVAQYAAPLPVVAAHNVISWNEHGRLVAGAYLVGAAGRRGCSSTL</sequence>
<evidence type="ECO:0000313" key="2">
    <source>
        <dbReference type="Proteomes" id="UP000316639"/>
    </source>
</evidence>